<dbReference type="EMBL" id="LT607750">
    <property type="protein sequence ID" value="SCG78476.1"/>
    <property type="molecule type" value="Genomic_DNA"/>
</dbReference>
<proteinExistence type="predicted"/>
<keyword evidence="2" id="KW-1185">Reference proteome</keyword>
<sequence length="97" mass="10692">MAEAVCGPTPEVARRNKSTVDRLTFGVAIRVPAEAYRTGEGPLTLLITEVLGRGPFQGAEWAEVRGHEVHPDGTLRIRQSCALVRVDQARPVEVWSW</sequence>
<evidence type="ECO:0000313" key="1">
    <source>
        <dbReference type="EMBL" id="SCG78476.1"/>
    </source>
</evidence>
<name>A0A1C5K7Q5_9ACTN</name>
<dbReference type="Proteomes" id="UP000198217">
    <property type="component" value="Chromosome I"/>
</dbReference>
<reference evidence="1 2" key="1">
    <citation type="submission" date="2016-06" db="EMBL/GenBank/DDBJ databases">
        <authorList>
            <person name="Kjaerup R.B."/>
            <person name="Dalgaard T.S."/>
            <person name="Juul-Madsen H.R."/>
        </authorList>
    </citation>
    <scope>NUCLEOTIDE SEQUENCE [LARGE SCALE GENOMIC DNA]</scope>
    <source>
        <strain evidence="1 2">DSM 43904</strain>
    </source>
</reference>
<accession>A0A1C5K7Q5</accession>
<dbReference type="RefSeq" id="WP_157748311.1">
    <property type="nucleotide sequence ID" value="NZ_LT607750.1"/>
</dbReference>
<evidence type="ECO:0000313" key="2">
    <source>
        <dbReference type="Proteomes" id="UP000198217"/>
    </source>
</evidence>
<gene>
    <name evidence="1" type="ORF">GA0070609_5602</name>
</gene>
<protein>
    <submittedName>
        <fullName evidence="1">Uncharacterized protein</fullName>
    </submittedName>
</protein>
<dbReference type="AlphaFoldDB" id="A0A1C5K7Q5"/>
<organism evidence="1 2">
    <name type="scientific">Micromonospora echinaurantiaca</name>
    <dbReference type="NCBI Taxonomy" id="47857"/>
    <lineage>
        <taxon>Bacteria</taxon>
        <taxon>Bacillati</taxon>
        <taxon>Actinomycetota</taxon>
        <taxon>Actinomycetes</taxon>
        <taxon>Micromonosporales</taxon>
        <taxon>Micromonosporaceae</taxon>
        <taxon>Micromonospora</taxon>
    </lineage>
</organism>